<feature type="compositionally biased region" description="Polar residues" evidence="5">
    <location>
        <begin position="36"/>
        <end position="56"/>
    </location>
</feature>
<dbReference type="InterPro" id="IPR036259">
    <property type="entry name" value="MFS_trans_sf"/>
</dbReference>
<feature type="transmembrane region" description="Helical" evidence="6">
    <location>
        <begin position="192"/>
        <end position="213"/>
    </location>
</feature>
<dbReference type="SUPFAM" id="SSF103473">
    <property type="entry name" value="MFS general substrate transporter"/>
    <property type="match status" value="1"/>
</dbReference>
<organism evidence="8 9">
    <name type="scientific">Apiospora marii</name>
    <dbReference type="NCBI Taxonomy" id="335849"/>
    <lineage>
        <taxon>Eukaryota</taxon>
        <taxon>Fungi</taxon>
        <taxon>Dikarya</taxon>
        <taxon>Ascomycota</taxon>
        <taxon>Pezizomycotina</taxon>
        <taxon>Sordariomycetes</taxon>
        <taxon>Xylariomycetidae</taxon>
        <taxon>Amphisphaeriales</taxon>
        <taxon>Apiosporaceae</taxon>
        <taxon>Apiospora</taxon>
    </lineage>
</organism>
<feature type="compositionally biased region" description="Basic and acidic residues" evidence="5">
    <location>
        <begin position="24"/>
        <end position="35"/>
    </location>
</feature>
<name>A0ABR1RIS3_9PEZI</name>
<keyword evidence="3 6" id="KW-1133">Transmembrane helix</keyword>
<accession>A0ABR1RIS3</accession>
<evidence type="ECO:0000259" key="7">
    <source>
        <dbReference type="PROSITE" id="PS50850"/>
    </source>
</evidence>
<evidence type="ECO:0000256" key="4">
    <source>
        <dbReference type="ARBA" id="ARBA00023136"/>
    </source>
</evidence>
<dbReference type="InterPro" id="IPR020846">
    <property type="entry name" value="MFS_dom"/>
</dbReference>
<feature type="transmembrane region" description="Helical" evidence="6">
    <location>
        <begin position="405"/>
        <end position="424"/>
    </location>
</feature>
<sequence>MQSLMQYHRLRRDVEHDLALAKHDALHPQPEKTNKLESSSSNNRPVALTETEQGDSVDQPRVLGVTLSRPTKEDGKVVFLVGWKDQDANNPQEWSLAEKWTAMVACCLLSIALTIPTSIDGPTQAAFDEHYGVSPMQGSMVTGIFLIGIAVGSLVSAPLSETFGRNIIYFTAMILVMLFSIAKALAPNYGAALAFRFLNAVFAATPMTVGDIWTPMQIPFGLPFITFCAYAGPILGPVIAAYTPEIGFEWADWISTIIIGAALVLVLLVQPETYGPLLLEWRAKHLRDLTGDEHYQAEHASARSLGARLAVNLYRPFSLALTEPIILVFTFYLILLYFVLFTFLNGYPYIFTNVYGVSLSITFVIFAAMMPGVLIGLLMIPYIYHLTKKAAAKAAAAGQALAPEVSLYWAMAGASLFMPISLFWMGWTCYPDISIWSPIVASGFFGYALVCIFTASYMYIIYVYLQYAASALGFMTFARYLVSGALSPASIAMYDKLGPHWSLTIVGIVAALIAPVPFLLYRHGHRVLAMSRNVQNKA</sequence>
<evidence type="ECO:0000256" key="5">
    <source>
        <dbReference type="SAM" id="MobiDB-lite"/>
    </source>
</evidence>
<protein>
    <submittedName>
        <fullName evidence="8">MFS general substrate transporter</fullName>
    </submittedName>
</protein>
<feature type="transmembrane region" description="Helical" evidence="6">
    <location>
        <begin position="100"/>
        <end position="119"/>
    </location>
</feature>
<reference evidence="8 9" key="1">
    <citation type="submission" date="2023-01" db="EMBL/GenBank/DDBJ databases">
        <title>Analysis of 21 Apiospora genomes using comparative genomics revels a genus with tremendous synthesis potential of carbohydrate active enzymes and secondary metabolites.</title>
        <authorList>
            <person name="Sorensen T."/>
        </authorList>
    </citation>
    <scope>NUCLEOTIDE SEQUENCE [LARGE SCALE GENOMIC DNA]</scope>
    <source>
        <strain evidence="8 9">CBS 20057</strain>
    </source>
</reference>
<dbReference type="EMBL" id="JAQQWI010000014">
    <property type="protein sequence ID" value="KAK8013182.1"/>
    <property type="molecule type" value="Genomic_DNA"/>
</dbReference>
<dbReference type="InterPro" id="IPR011701">
    <property type="entry name" value="MFS"/>
</dbReference>
<comment type="caution">
    <text evidence="8">The sequence shown here is derived from an EMBL/GenBank/DDBJ whole genome shotgun (WGS) entry which is preliminary data.</text>
</comment>
<evidence type="ECO:0000313" key="9">
    <source>
        <dbReference type="Proteomes" id="UP001396898"/>
    </source>
</evidence>
<dbReference type="PANTHER" id="PTHR23502">
    <property type="entry name" value="MAJOR FACILITATOR SUPERFAMILY"/>
    <property type="match status" value="1"/>
</dbReference>
<comment type="subcellular location">
    <subcellularLocation>
        <location evidence="1">Membrane</location>
        <topology evidence="1">Multi-pass membrane protein</topology>
    </subcellularLocation>
</comment>
<evidence type="ECO:0000256" key="3">
    <source>
        <dbReference type="ARBA" id="ARBA00022989"/>
    </source>
</evidence>
<dbReference type="PANTHER" id="PTHR23502:SF47">
    <property type="entry name" value="MAJOR FACILITATOR SUPERFAMILY (MFS) PROFILE DOMAIN-CONTAINING PROTEIN-RELATED"/>
    <property type="match status" value="1"/>
</dbReference>
<dbReference type="Proteomes" id="UP001396898">
    <property type="component" value="Unassembled WGS sequence"/>
</dbReference>
<feature type="transmembrane region" description="Helical" evidence="6">
    <location>
        <begin position="444"/>
        <end position="465"/>
    </location>
</feature>
<proteinExistence type="predicted"/>
<gene>
    <name evidence="8" type="ORF">PG991_009453</name>
</gene>
<feature type="transmembrane region" description="Helical" evidence="6">
    <location>
        <begin position="220"/>
        <end position="244"/>
    </location>
</feature>
<evidence type="ECO:0000256" key="6">
    <source>
        <dbReference type="SAM" id="Phobius"/>
    </source>
</evidence>
<keyword evidence="2 6" id="KW-0812">Transmembrane</keyword>
<feature type="transmembrane region" description="Helical" evidence="6">
    <location>
        <begin position="167"/>
        <end position="186"/>
    </location>
</feature>
<feature type="domain" description="Major facilitator superfamily (MFS) profile" evidence="7">
    <location>
        <begin position="102"/>
        <end position="525"/>
    </location>
</feature>
<evidence type="ECO:0000256" key="2">
    <source>
        <dbReference type="ARBA" id="ARBA00022692"/>
    </source>
</evidence>
<feature type="transmembrane region" description="Helical" evidence="6">
    <location>
        <begin position="359"/>
        <end position="384"/>
    </location>
</feature>
<feature type="region of interest" description="Disordered" evidence="5">
    <location>
        <begin position="24"/>
        <end position="65"/>
    </location>
</feature>
<dbReference type="PROSITE" id="PS50850">
    <property type="entry name" value="MFS"/>
    <property type="match status" value="1"/>
</dbReference>
<feature type="transmembrane region" description="Helical" evidence="6">
    <location>
        <begin position="139"/>
        <end position="160"/>
    </location>
</feature>
<dbReference type="Gene3D" id="1.20.1250.20">
    <property type="entry name" value="MFS general substrate transporter like domains"/>
    <property type="match status" value="1"/>
</dbReference>
<feature type="transmembrane region" description="Helical" evidence="6">
    <location>
        <begin position="325"/>
        <end position="347"/>
    </location>
</feature>
<evidence type="ECO:0000313" key="8">
    <source>
        <dbReference type="EMBL" id="KAK8013182.1"/>
    </source>
</evidence>
<feature type="transmembrane region" description="Helical" evidence="6">
    <location>
        <begin position="250"/>
        <end position="269"/>
    </location>
</feature>
<keyword evidence="4 6" id="KW-0472">Membrane</keyword>
<feature type="transmembrane region" description="Helical" evidence="6">
    <location>
        <begin position="500"/>
        <end position="521"/>
    </location>
</feature>
<dbReference type="Pfam" id="PF07690">
    <property type="entry name" value="MFS_1"/>
    <property type="match status" value="1"/>
</dbReference>
<evidence type="ECO:0000256" key="1">
    <source>
        <dbReference type="ARBA" id="ARBA00004141"/>
    </source>
</evidence>
<keyword evidence="9" id="KW-1185">Reference proteome</keyword>